<dbReference type="InterPro" id="IPR015421">
    <property type="entry name" value="PyrdxlP-dep_Trfase_major"/>
</dbReference>
<dbReference type="Gene3D" id="3.90.1150.10">
    <property type="entry name" value="Aspartate Aminotransferase, domain 1"/>
    <property type="match status" value="1"/>
</dbReference>
<reference evidence="5 6" key="1">
    <citation type="submission" date="2014-07" db="EMBL/GenBank/DDBJ databases">
        <title>Genome Sequence of Rhodococcus opacus Strain R7, a Biodegrader of Mono- and Polycyclic Aromatic Hydrocarbons.</title>
        <authorList>
            <person name="Di Gennaro P."/>
            <person name="Zampolli J."/>
            <person name="Presti I."/>
            <person name="Cappelletti M."/>
            <person name="D'Ursi P."/>
            <person name="Orro A."/>
            <person name="Mezzelani A."/>
            <person name="Milanesi L."/>
        </authorList>
    </citation>
    <scope>NUCLEOTIDE SEQUENCE [LARGE SCALE GENOMIC DNA]</scope>
    <source>
        <strain evidence="5 6">R7</strain>
    </source>
</reference>
<dbReference type="PIRSF" id="PIRSF038800">
    <property type="entry name" value="KYNU"/>
    <property type="match status" value="1"/>
</dbReference>
<dbReference type="GO" id="GO:0097053">
    <property type="term" value="P:L-kynurenine catabolic process"/>
    <property type="evidence" value="ECO:0007669"/>
    <property type="project" value="UniProtKB-UniPathway"/>
</dbReference>
<dbReference type="GO" id="GO:0005737">
    <property type="term" value="C:cytoplasm"/>
    <property type="evidence" value="ECO:0007669"/>
    <property type="project" value="InterPro"/>
</dbReference>
<dbReference type="PANTHER" id="PTHR14084">
    <property type="entry name" value="KYNURENINASE"/>
    <property type="match status" value="1"/>
</dbReference>
<dbReference type="eggNOG" id="COG3844">
    <property type="taxonomic scope" value="Bacteria"/>
</dbReference>
<gene>
    <name evidence="5" type="ORF">EP51_34010</name>
</gene>
<keyword evidence="1 4" id="KW-0662">Pyridine nucleotide biosynthesis</keyword>
<dbReference type="RefSeq" id="WP_128641671.1">
    <property type="nucleotide sequence ID" value="NZ_CP008947.1"/>
</dbReference>
<name>A0A076EVH9_RHOOP</name>
<dbReference type="GO" id="GO:0009435">
    <property type="term" value="P:NAD+ biosynthetic process"/>
    <property type="evidence" value="ECO:0007669"/>
    <property type="project" value="UniProtKB-UniPathway"/>
</dbReference>
<evidence type="ECO:0000256" key="3">
    <source>
        <dbReference type="ARBA" id="ARBA00022898"/>
    </source>
</evidence>
<dbReference type="Proteomes" id="UP000028488">
    <property type="component" value="Chromosome"/>
</dbReference>
<evidence type="ECO:0000256" key="2">
    <source>
        <dbReference type="ARBA" id="ARBA00022801"/>
    </source>
</evidence>
<dbReference type="GO" id="GO:0043420">
    <property type="term" value="P:anthranilate metabolic process"/>
    <property type="evidence" value="ECO:0007669"/>
    <property type="project" value="TreeGrafter"/>
</dbReference>
<keyword evidence="2 4" id="KW-0378">Hydrolase</keyword>
<dbReference type="SUPFAM" id="SSF53383">
    <property type="entry name" value="PLP-dependent transferases"/>
    <property type="match status" value="1"/>
</dbReference>
<dbReference type="GO" id="GO:0030170">
    <property type="term" value="F:pyridoxal phosphate binding"/>
    <property type="evidence" value="ECO:0007669"/>
    <property type="project" value="InterPro"/>
</dbReference>
<dbReference type="PANTHER" id="PTHR14084:SF0">
    <property type="entry name" value="KYNURENINASE"/>
    <property type="match status" value="1"/>
</dbReference>
<comment type="catalytic activity">
    <reaction evidence="4">
        <text>L-kynurenine + H2O = anthranilate + L-alanine + H(+)</text>
        <dbReference type="Rhea" id="RHEA:16813"/>
        <dbReference type="ChEBI" id="CHEBI:15377"/>
        <dbReference type="ChEBI" id="CHEBI:15378"/>
        <dbReference type="ChEBI" id="CHEBI:16567"/>
        <dbReference type="ChEBI" id="CHEBI:57959"/>
        <dbReference type="ChEBI" id="CHEBI:57972"/>
        <dbReference type="EC" id="3.7.1.3"/>
    </reaction>
</comment>
<dbReference type="UniPathway" id="UPA00334">
    <property type="reaction ID" value="UER00455"/>
</dbReference>
<dbReference type="Pfam" id="PF22580">
    <property type="entry name" value="KYNU_C"/>
    <property type="match status" value="1"/>
</dbReference>
<dbReference type="EC" id="3.7.1.3" evidence="4"/>
<accession>A0A076EVH9</accession>
<evidence type="ECO:0000256" key="4">
    <source>
        <dbReference type="PIRNR" id="PIRNR038800"/>
    </source>
</evidence>
<protein>
    <recommendedName>
        <fullName evidence="4">Kynureninase</fullName>
        <ecNumber evidence="4">3.7.1.3</ecNumber>
    </recommendedName>
</protein>
<evidence type="ECO:0000313" key="6">
    <source>
        <dbReference type="Proteomes" id="UP000028488"/>
    </source>
</evidence>
<evidence type="ECO:0000313" key="5">
    <source>
        <dbReference type="EMBL" id="AII09388.1"/>
    </source>
</evidence>
<keyword evidence="3 4" id="KW-0663">Pyridoxal phosphate</keyword>
<comment type="pathway">
    <text evidence="4">Amino-acid degradation; L-kynurenine degradation; L-alanine and anthranilate from L-kynurenine: step 1/1.</text>
</comment>
<organism evidence="5 6">
    <name type="scientific">Rhodococcus opacus</name>
    <name type="common">Nocardia opaca</name>
    <dbReference type="NCBI Taxonomy" id="37919"/>
    <lineage>
        <taxon>Bacteria</taxon>
        <taxon>Bacillati</taxon>
        <taxon>Actinomycetota</taxon>
        <taxon>Actinomycetes</taxon>
        <taxon>Mycobacteriales</taxon>
        <taxon>Nocardiaceae</taxon>
        <taxon>Rhodococcus</taxon>
    </lineage>
</organism>
<dbReference type="UniPathway" id="UPA00253">
    <property type="reaction ID" value="UER00329"/>
</dbReference>
<comment type="cofactor">
    <cofactor evidence="4">
        <name>pyridoxal 5'-phosphate</name>
        <dbReference type="ChEBI" id="CHEBI:597326"/>
    </cofactor>
</comment>
<proteinExistence type="inferred from homology"/>
<dbReference type="AlphaFoldDB" id="A0A076EVH9"/>
<comment type="pathway">
    <text evidence="4">Cofactor biosynthesis; NAD(+) biosynthesis; quinolinate from L-kynurenine: step 2/3.</text>
</comment>
<evidence type="ECO:0000256" key="1">
    <source>
        <dbReference type="ARBA" id="ARBA00022642"/>
    </source>
</evidence>
<sequence>MMTTSTDVPAARAAQLDAADPLRAYRDLFIGSDDPSVPAYLDGNSLGRPTKASAERISAFVTESWGGRLIRGWDEEWYDLPITIGDTLARVVLGAAAGQATIGDSTTVLLYKLARGALALRPDRTEIVVDRDNFPTDRYVLEGIAGELGLTLRWIDSDTRGGVTVDDLKSVVSEHTALVVLSHVAYRSGYLVDAAGAARVTHDAGALLLLDLCHSVGSVPLELDAWDVDLAVGCTYKYLNGGPGSPAFAYVRADHQQHFVQPIWGWMGRDNPFAMAQGYQPAPGIRRVISGTPSVLGMIALQDTLELLDEVGMDAVRAKSVALTEYALELVREVLIPLGVEIGSPEDSAERGGHVIIDHPRFETVVERLWTKGVIPDFRAPQGLRLGLSPLSTSFGEVCAGILAIRDELTY</sequence>
<dbReference type="EMBL" id="CP008947">
    <property type="protein sequence ID" value="AII09388.1"/>
    <property type="molecule type" value="Genomic_DNA"/>
</dbReference>
<comment type="catalytic activity">
    <reaction evidence="4">
        <text>3-hydroxy-L-kynurenine + H2O = 3-hydroxyanthranilate + L-alanine + H(+)</text>
        <dbReference type="Rhea" id="RHEA:25143"/>
        <dbReference type="ChEBI" id="CHEBI:15377"/>
        <dbReference type="ChEBI" id="CHEBI:15378"/>
        <dbReference type="ChEBI" id="CHEBI:36559"/>
        <dbReference type="ChEBI" id="CHEBI:57972"/>
        <dbReference type="ChEBI" id="CHEBI:58125"/>
        <dbReference type="EC" id="3.7.1.3"/>
    </reaction>
</comment>
<dbReference type="GO" id="GO:0019441">
    <property type="term" value="P:L-tryptophan catabolic process to kynurenine"/>
    <property type="evidence" value="ECO:0007669"/>
    <property type="project" value="TreeGrafter"/>
</dbReference>
<dbReference type="Gene3D" id="3.40.640.10">
    <property type="entry name" value="Type I PLP-dependent aspartate aminotransferase-like (Major domain)"/>
    <property type="match status" value="1"/>
</dbReference>
<comment type="subunit">
    <text evidence="4">Homodimer.</text>
</comment>
<comment type="similarity">
    <text evidence="4">Belongs to the kynureninase family.</text>
</comment>
<dbReference type="InterPro" id="IPR015424">
    <property type="entry name" value="PyrdxlP-dep_Trfase"/>
</dbReference>
<comment type="function">
    <text evidence="4">Catalyzes the cleavage of L-kynurenine (L-Kyn) and L-3-hydroxykynurenine (L-3OHKyn) into anthranilic acid (AA) and 3-hydroxyanthranilic acid (3-OHAA), respectively.</text>
</comment>
<dbReference type="GO" id="GO:0030429">
    <property type="term" value="F:kynureninase activity"/>
    <property type="evidence" value="ECO:0007669"/>
    <property type="project" value="UniProtKB-EC"/>
</dbReference>
<dbReference type="InterPro" id="IPR010111">
    <property type="entry name" value="Kynureninase"/>
</dbReference>
<dbReference type="InterPro" id="IPR015422">
    <property type="entry name" value="PyrdxlP-dep_Trfase_small"/>
</dbReference>